<dbReference type="AlphaFoldDB" id="A0A125W7J5"/>
<evidence type="ECO:0000313" key="8">
    <source>
        <dbReference type="Proteomes" id="UP000004846"/>
    </source>
</evidence>
<feature type="transmembrane region" description="Helical" evidence="6">
    <location>
        <begin position="12"/>
        <end position="32"/>
    </location>
</feature>
<organism evidence="7 8">
    <name type="scientific">Enterococcus faecalis TX4248</name>
    <dbReference type="NCBI Taxonomy" id="749495"/>
    <lineage>
        <taxon>Bacteria</taxon>
        <taxon>Bacillati</taxon>
        <taxon>Bacillota</taxon>
        <taxon>Bacilli</taxon>
        <taxon>Lactobacillales</taxon>
        <taxon>Enterococcaceae</taxon>
        <taxon>Enterococcus</taxon>
    </lineage>
</organism>
<feature type="transmembrane region" description="Helical" evidence="6">
    <location>
        <begin position="464"/>
        <end position="482"/>
    </location>
</feature>
<reference evidence="7 8" key="1">
    <citation type="submission" date="2010-07" db="EMBL/GenBank/DDBJ databases">
        <authorList>
            <person name="Sid Ahmed O."/>
        </authorList>
    </citation>
    <scope>NUCLEOTIDE SEQUENCE [LARGE SCALE GENOMIC DNA]</scope>
    <source>
        <strain evidence="7 8">TX4248</strain>
    </source>
</reference>
<feature type="transmembrane region" description="Helical" evidence="6">
    <location>
        <begin position="337"/>
        <end position="358"/>
    </location>
</feature>
<name>A0A125W7J5_ENTFL</name>
<dbReference type="Proteomes" id="UP000004846">
    <property type="component" value="Unassembled WGS sequence"/>
</dbReference>
<feature type="transmembrane region" description="Helical" evidence="6">
    <location>
        <begin position="257"/>
        <end position="278"/>
    </location>
</feature>
<protein>
    <submittedName>
        <fullName evidence="7">C4-dicarboxylate anaerobic carrier</fullName>
    </submittedName>
</protein>
<keyword evidence="5 6" id="KW-0472">Membrane</keyword>
<keyword evidence="3 6" id="KW-0812">Transmembrane</keyword>
<dbReference type="GO" id="GO:0005886">
    <property type="term" value="C:plasma membrane"/>
    <property type="evidence" value="ECO:0007669"/>
    <property type="project" value="UniProtKB-SubCell"/>
</dbReference>
<dbReference type="PANTHER" id="PTHR43652:SF6">
    <property type="entry name" value="ARGININE REPRESSOR"/>
    <property type="match status" value="1"/>
</dbReference>
<evidence type="ECO:0000256" key="5">
    <source>
        <dbReference type="ARBA" id="ARBA00023136"/>
    </source>
</evidence>
<proteinExistence type="predicted"/>
<feature type="transmembrane region" description="Helical" evidence="6">
    <location>
        <begin position="298"/>
        <end position="317"/>
    </location>
</feature>
<accession>A0A125W7J5</accession>
<dbReference type="RefSeq" id="WP_002356134.1">
    <property type="nucleotide sequence ID" value="NZ_GL454434.1"/>
</dbReference>
<evidence type="ECO:0000256" key="4">
    <source>
        <dbReference type="ARBA" id="ARBA00022989"/>
    </source>
</evidence>
<feature type="transmembrane region" description="Helical" evidence="6">
    <location>
        <begin position="72"/>
        <end position="96"/>
    </location>
</feature>
<dbReference type="HOGENOM" id="CLU_035307_0_1_9"/>
<feature type="transmembrane region" description="Helical" evidence="6">
    <location>
        <begin position="134"/>
        <end position="157"/>
    </location>
</feature>
<feature type="transmembrane region" description="Helical" evidence="6">
    <location>
        <begin position="108"/>
        <end position="128"/>
    </location>
</feature>
<feature type="transmembrane region" description="Helical" evidence="6">
    <location>
        <begin position="192"/>
        <end position="213"/>
    </location>
</feature>
<comment type="caution">
    <text evidence="7">The sequence shown here is derived from an EMBL/GenBank/DDBJ whole genome shotgun (WGS) entry which is preliminary data.</text>
</comment>
<dbReference type="EMBL" id="AEBR01000030">
    <property type="protein sequence ID" value="EFM83247.1"/>
    <property type="molecule type" value="Genomic_DNA"/>
</dbReference>
<evidence type="ECO:0000256" key="3">
    <source>
        <dbReference type="ARBA" id="ARBA00022692"/>
    </source>
</evidence>
<dbReference type="GeneID" id="60892657"/>
<evidence type="ECO:0000256" key="1">
    <source>
        <dbReference type="ARBA" id="ARBA00004651"/>
    </source>
</evidence>
<comment type="subcellular location">
    <subcellularLocation>
        <location evidence="1">Cell membrane</location>
        <topology evidence="1">Multi-pass membrane protein</topology>
    </subcellularLocation>
</comment>
<evidence type="ECO:0000313" key="7">
    <source>
        <dbReference type="EMBL" id="EFM83247.1"/>
    </source>
</evidence>
<dbReference type="InterPro" id="IPR018385">
    <property type="entry name" value="C4_dicarb_anaerob_car-like"/>
</dbReference>
<keyword evidence="4 6" id="KW-1133">Transmembrane helix</keyword>
<dbReference type="Pfam" id="PF03606">
    <property type="entry name" value="DcuC"/>
    <property type="match status" value="1"/>
</dbReference>
<evidence type="ECO:0000256" key="6">
    <source>
        <dbReference type="SAM" id="Phobius"/>
    </source>
</evidence>
<feature type="transmembrane region" description="Helical" evidence="6">
    <location>
        <begin position="378"/>
        <end position="402"/>
    </location>
</feature>
<sequence length="483" mass="51807">MAEKKKKNKKQLSSFSILFIILIVLGIVTVLLNGQPFTPREIDGKMVDHVVGAKLSDIIMAPFNGFKDAIEINIFILVLGGFLNIVTQTGALEAGIQSVVKKLKGNELKIIPILMILFSIGGSTYGMAEETIPFYGLLSATMVAAGFDTFVAVGTVLLGAGSGVIGSTVNPFSTGVAMDALRGIGIQPNTGIILIVGAILWAASTSYSIFIVMRYAKKVKADKGSTILSLQEQEDMEKTYGQAASKEMPFTNRHKKILMVFAFCFVIMIVSLIPWNDFGVTIFKGWTSVLTGNSFGDWYFGDLAMWFFLLGIIAALIGRFTEKETIEAFIDGAKDMLSVVLIIVVARGASVLMSKTYLDSFILDKAAGLLQGLSPVLFVIGAFVLYLGLSFLIPSTSGLAYVSIPVMGALAKNIGLSPEVMVMIFASGCGLINLITPTSGVVMGGLEISKVQYATWTKFMAKPMIVLGLINLIILIGAMLLFS</sequence>
<feature type="transmembrane region" description="Helical" evidence="6">
    <location>
        <begin position="422"/>
        <end position="444"/>
    </location>
</feature>
<evidence type="ECO:0000256" key="2">
    <source>
        <dbReference type="ARBA" id="ARBA00022475"/>
    </source>
</evidence>
<dbReference type="PANTHER" id="PTHR43652">
    <property type="entry name" value="BASIC AMINO ACID ANTIPORTER YFCC-RELATED"/>
    <property type="match status" value="1"/>
</dbReference>
<dbReference type="InterPro" id="IPR051679">
    <property type="entry name" value="DASS-Related_Transporters"/>
</dbReference>
<keyword evidence="2" id="KW-1003">Cell membrane</keyword>
<gene>
    <name evidence="7" type="ORF">HMPREF9498_01155</name>
</gene>